<feature type="compositionally biased region" description="Low complexity" evidence="1">
    <location>
        <begin position="250"/>
        <end position="265"/>
    </location>
</feature>
<keyword evidence="3" id="KW-1185">Reference proteome</keyword>
<dbReference type="EMBL" id="CDMY01001045">
    <property type="protein sequence ID" value="CEM39613.1"/>
    <property type="molecule type" value="Genomic_DNA"/>
</dbReference>
<feature type="compositionally biased region" description="Basic and acidic residues" evidence="1">
    <location>
        <begin position="1"/>
        <end position="12"/>
    </location>
</feature>
<accession>A0A0G4H7H1</accession>
<feature type="region of interest" description="Disordered" evidence="1">
    <location>
        <begin position="294"/>
        <end position="324"/>
    </location>
</feature>
<evidence type="ECO:0000313" key="3">
    <source>
        <dbReference type="Proteomes" id="UP000041254"/>
    </source>
</evidence>
<dbReference type="Proteomes" id="UP000041254">
    <property type="component" value="Unassembled WGS sequence"/>
</dbReference>
<dbReference type="InParanoid" id="A0A0G4H7H1"/>
<feature type="compositionally biased region" description="Basic residues" evidence="1">
    <location>
        <begin position="140"/>
        <end position="153"/>
    </location>
</feature>
<organism evidence="2 3">
    <name type="scientific">Vitrella brassicaformis (strain CCMP3155)</name>
    <dbReference type="NCBI Taxonomy" id="1169540"/>
    <lineage>
        <taxon>Eukaryota</taxon>
        <taxon>Sar</taxon>
        <taxon>Alveolata</taxon>
        <taxon>Colpodellida</taxon>
        <taxon>Vitrellaceae</taxon>
        <taxon>Vitrella</taxon>
    </lineage>
</organism>
<dbReference type="VEuPathDB" id="CryptoDB:Vbra_19679"/>
<protein>
    <submittedName>
        <fullName evidence="2">Uncharacterized protein</fullName>
    </submittedName>
</protein>
<sequence length="357" mass="38339">MQSVKRSLEEPKQSLAGLIAQSGRGRVPMLGAARVARVADMQTDGGSSNVMVQQPVGLGGAGGVIGFVLKSSPSHTVSDVVVEREEVEDRSPSPSPSATRHALCNMPCAPYNLDHELPSLPPSEPQQHQQQQPSNSNSKPNRRDRKKRTHHQHQQQQQQPDGRAEAKYERNGRGGGGAVAVCGEEGDTSDEVPLDVLKRRRKLEMANAGGGNEGGDADGEWRPRRPHSHARDITHNRVLRPPPKAKKQPAKPGQPTKPAKQTHSAPSPPPSAGPLRRRVTRRMVTVEGEEFVRVSLPDRPGGGGGRGRGGGARRGKCSAGKRPTRFYVCPPANVVLTGEEIRSDLQVLRKLAGVAKG</sequence>
<reference evidence="2 3" key="1">
    <citation type="submission" date="2014-11" db="EMBL/GenBank/DDBJ databases">
        <authorList>
            <person name="Zhu J."/>
            <person name="Qi W."/>
            <person name="Song R."/>
        </authorList>
    </citation>
    <scope>NUCLEOTIDE SEQUENCE [LARGE SCALE GENOMIC DNA]</scope>
</reference>
<feature type="compositionally biased region" description="Low complexity" evidence="1">
    <location>
        <begin position="125"/>
        <end position="138"/>
    </location>
</feature>
<feature type="compositionally biased region" description="Acidic residues" evidence="1">
    <location>
        <begin position="184"/>
        <end position="193"/>
    </location>
</feature>
<feature type="region of interest" description="Disordered" evidence="1">
    <location>
        <begin position="83"/>
        <end position="102"/>
    </location>
</feature>
<dbReference type="AlphaFoldDB" id="A0A0G4H7H1"/>
<feature type="region of interest" description="Disordered" evidence="1">
    <location>
        <begin position="1"/>
        <end position="21"/>
    </location>
</feature>
<feature type="compositionally biased region" description="Basic and acidic residues" evidence="1">
    <location>
        <begin position="219"/>
        <end position="235"/>
    </location>
</feature>
<feature type="compositionally biased region" description="Basic and acidic residues" evidence="1">
    <location>
        <begin position="162"/>
        <end position="172"/>
    </location>
</feature>
<evidence type="ECO:0000313" key="2">
    <source>
        <dbReference type="EMBL" id="CEM39613.1"/>
    </source>
</evidence>
<name>A0A0G4H7H1_VITBC</name>
<gene>
    <name evidence="2" type="ORF">Vbra_19679</name>
</gene>
<feature type="compositionally biased region" description="Gly residues" evidence="1">
    <location>
        <begin position="300"/>
        <end position="310"/>
    </location>
</feature>
<evidence type="ECO:0000256" key="1">
    <source>
        <dbReference type="SAM" id="MobiDB-lite"/>
    </source>
</evidence>
<proteinExistence type="predicted"/>
<feature type="region of interest" description="Disordered" evidence="1">
    <location>
        <begin position="112"/>
        <end position="278"/>
    </location>
</feature>